<keyword evidence="3" id="KW-1185">Reference proteome</keyword>
<evidence type="ECO:0000313" key="1">
    <source>
        <dbReference type="EMBL" id="CAI9953760.1"/>
    </source>
</evidence>
<proteinExistence type="predicted"/>
<evidence type="ECO:0000313" key="3">
    <source>
        <dbReference type="Proteomes" id="UP001642409"/>
    </source>
</evidence>
<protein>
    <submittedName>
        <fullName evidence="2">Hypothetical_protein</fullName>
    </submittedName>
</protein>
<gene>
    <name evidence="1" type="ORF">HINF_LOCUS41405</name>
    <name evidence="2" type="ORF">HINF_LOCUS42564</name>
</gene>
<dbReference type="Proteomes" id="UP001642409">
    <property type="component" value="Unassembled WGS sequence"/>
</dbReference>
<accession>A0AA86Q7H4</accession>
<dbReference type="AlphaFoldDB" id="A0AA86Q7H4"/>
<reference evidence="2 3" key="2">
    <citation type="submission" date="2024-07" db="EMBL/GenBank/DDBJ databases">
        <authorList>
            <person name="Akdeniz Z."/>
        </authorList>
    </citation>
    <scope>NUCLEOTIDE SEQUENCE [LARGE SCALE GENOMIC DNA]</scope>
</reference>
<reference evidence="1" key="1">
    <citation type="submission" date="2023-06" db="EMBL/GenBank/DDBJ databases">
        <authorList>
            <person name="Kurt Z."/>
        </authorList>
    </citation>
    <scope>NUCLEOTIDE SEQUENCE</scope>
</reference>
<dbReference type="EMBL" id="CATOUU010000841">
    <property type="protein sequence ID" value="CAI9953760.1"/>
    <property type="molecule type" value="Genomic_DNA"/>
</dbReference>
<dbReference type="EMBL" id="CAXDID020000174">
    <property type="protein sequence ID" value="CAL6048177.1"/>
    <property type="molecule type" value="Genomic_DNA"/>
</dbReference>
<evidence type="ECO:0000313" key="2">
    <source>
        <dbReference type="EMBL" id="CAL6048177.1"/>
    </source>
</evidence>
<comment type="caution">
    <text evidence="1">The sequence shown here is derived from an EMBL/GenBank/DDBJ whole genome shotgun (WGS) entry which is preliminary data.</text>
</comment>
<organism evidence="1">
    <name type="scientific">Hexamita inflata</name>
    <dbReference type="NCBI Taxonomy" id="28002"/>
    <lineage>
        <taxon>Eukaryota</taxon>
        <taxon>Metamonada</taxon>
        <taxon>Diplomonadida</taxon>
        <taxon>Hexamitidae</taxon>
        <taxon>Hexamitinae</taxon>
        <taxon>Hexamita</taxon>
    </lineage>
</organism>
<name>A0AA86Q7H4_9EUKA</name>
<sequence length="245" mass="27685">MTQVIYALGEQHKANNLLYIQKQTDYSTLIKLYLQNKLTNLTTQYSASNIDILNQLGSSSTQITNFLTAQVLLQNQNIISNNVTITSRIVSNFSVLSTSIATQIQSLGVQTTQSYQKTNTNINSIFNTLTNTLTLNTNLQNTKIDQTQANYETQMNAASSAFDTSLANVLTYVDTVYMRRKDVKPTIPVCTGFRNGHQDRYCSTASRCCYYIASRTSVQLELYSCSDGIPIVQYWMDKYDKCWKI</sequence>